<evidence type="ECO:0000256" key="6">
    <source>
        <dbReference type="SAM" id="MobiDB-lite"/>
    </source>
</evidence>
<evidence type="ECO:0000256" key="1">
    <source>
        <dbReference type="ARBA" id="ARBA00004651"/>
    </source>
</evidence>
<feature type="transmembrane region" description="Helical" evidence="7">
    <location>
        <begin position="1190"/>
        <end position="1212"/>
    </location>
</feature>
<proteinExistence type="predicted"/>
<keyword evidence="2" id="KW-1003">Cell membrane</keyword>
<keyword evidence="3 7" id="KW-0812">Transmembrane</keyword>
<feature type="transmembrane region" description="Helical" evidence="7">
    <location>
        <begin position="762"/>
        <end position="784"/>
    </location>
</feature>
<dbReference type="CDD" id="cd06582">
    <property type="entry name" value="TM_PBP1_LivH_like"/>
    <property type="match status" value="1"/>
</dbReference>
<feature type="compositionally biased region" description="Basic and acidic residues" evidence="6">
    <location>
        <begin position="1358"/>
        <end position="1369"/>
    </location>
</feature>
<feature type="transmembrane region" description="Helical" evidence="7">
    <location>
        <begin position="120"/>
        <end position="138"/>
    </location>
</feature>
<feature type="transmembrane region" description="Helical" evidence="7">
    <location>
        <begin position="1005"/>
        <end position="1024"/>
    </location>
</feature>
<feature type="transmembrane region" description="Helical" evidence="7">
    <location>
        <begin position="77"/>
        <end position="100"/>
    </location>
</feature>
<feature type="transmembrane region" description="Helical" evidence="7">
    <location>
        <begin position="687"/>
        <end position="712"/>
    </location>
</feature>
<dbReference type="GO" id="GO:0015658">
    <property type="term" value="F:branched-chain amino acid transmembrane transporter activity"/>
    <property type="evidence" value="ECO:0007669"/>
    <property type="project" value="InterPro"/>
</dbReference>
<evidence type="ECO:0000256" key="3">
    <source>
        <dbReference type="ARBA" id="ARBA00022692"/>
    </source>
</evidence>
<feature type="transmembrane region" description="Helical" evidence="7">
    <location>
        <begin position="20"/>
        <end position="43"/>
    </location>
</feature>
<dbReference type="GO" id="GO:0005886">
    <property type="term" value="C:plasma membrane"/>
    <property type="evidence" value="ECO:0007669"/>
    <property type="project" value="UniProtKB-SubCell"/>
</dbReference>
<dbReference type="InterPro" id="IPR043428">
    <property type="entry name" value="LivM-like"/>
</dbReference>
<evidence type="ECO:0000313" key="8">
    <source>
        <dbReference type="EMBL" id="SUZ48465.1"/>
    </source>
</evidence>
<feature type="transmembrane region" description="Helical" evidence="7">
    <location>
        <begin position="348"/>
        <end position="365"/>
    </location>
</feature>
<dbReference type="Pfam" id="PF02653">
    <property type="entry name" value="BPD_transp_2"/>
    <property type="match status" value="2"/>
</dbReference>
<feature type="transmembrane region" description="Helical" evidence="7">
    <location>
        <begin position="589"/>
        <end position="605"/>
    </location>
</feature>
<accession>A0A381N1S8</accession>
<feature type="transmembrane region" description="Helical" evidence="7">
    <location>
        <begin position="191"/>
        <end position="215"/>
    </location>
</feature>
<dbReference type="PANTHER" id="PTHR30482:SF1">
    <property type="entry name" value="BRANCHED-CHAIN AMINO ACID TRANSPORT PERMEASE PROTEIN LIVM-RELATED"/>
    <property type="match status" value="1"/>
</dbReference>
<protein>
    <recommendedName>
        <fullName evidence="9">Branched-chain amino acid ABC transporter permease</fullName>
    </recommendedName>
</protein>
<feature type="transmembrane region" description="Helical" evidence="7">
    <location>
        <begin position="516"/>
        <end position="532"/>
    </location>
</feature>
<evidence type="ECO:0000256" key="4">
    <source>
        <dbReference type="ARBA" id="ARBA00022989"/>
    </source>
</evidence>
<feature type="transmembrane region" description="Helical" evidence="7">
    <location>
        <begin position="796"/>
        <end position="812"/>
    </location>
</feature>
<reference evidence="8" key="1">
    <citation type="submission" date="2018-05" db="EMBL/GenBank/DDBJ databases">
        <authorList>
            <person name="Lanie J.A."/>
            <person name="Ng W.-L."/>
            <person name="Kazmierczak K.M."/>
            <person name="Andrzejewski T.M."/>
            <person name="Davidsen T.M."/>
            <person name="Wayne K.J."/>
            <person name="Tettelin H."/>
            <person name="Glass J.I."/>
            <person name="Rusch D."/>
            <person name="Podicherti R."/>
            <person name="Tsui H.-C.T."/>
            <person name="Winkler M.E."/>
        </authorList>
    </citation>
    <scope>NUCLEOTIDE SEQUENCE</scope>
</reference>
<feature type="transmembrane region" description="Helical" evidence="7">
    <location>
        <begin position="1044"/>
        <end position="1064"/>
    </location>
</feature>
<dbReference type="EMBL" id="UINC01000069">
    <property type="protein sequence ID" value="SUZ48465.1"/>
    <property type="molecule type" value="Genomic_DNA"/>
</dbReference>
<keyword evidence="5 7" id="KW-0472">Membrane</keyword>
<feature type="transmembrane region" description="Helical" evidence="7">
    <location>
        <begin position="737"/>
        <end position="756"/>
    </location>
</feature>
<feature type="transmembrane region" description="Helical" evidence="7">
    <location>
        <begin position="617"/>
        <end position="642"/>
    </location>
</feature>
<feature type="transmembrane region" description="Helical" evidence="7">
    <location>
        <begin position="538"/>
        <end position="556"/>
    </location>
</feature>
<gene>
    <name evidence="8" type="ORF">METZ01_LOCUS1319</name>
</gene>
<feature type="transmembrane region" description="Helical" evidence="7">
    <location>
        <begin position="1242"/>
        <end position="1261"/>
    </location>
</feature>
<feature type="transmembrane region" description="Helical" evidence="7">
    <location>
        <begin position="49"/>
        <end position="68"/>
    </location>
</feature>
<evidence type="ECO:0000256" key="7">
    <source>
        <dbReference type="SAM" id="Phobius"/>
    </source>
</evidence>
<dbReference type="PANTHER" id="PTHR30482">
    <property type="entry name" value="HIGH-AFFINITY BRANCHED-CHAIN AMINO ACID TRANSPORT SYSTEM PERMEASE"/>
    <property type="match status" value="1"/>
</dbReference>
<feature type="transmembrane region" description="Helical" evidence="7">
    <location>
        <begin position="1315"/>
        <end position="1333"/>
    </location>
</feature>
<feature type="transmembrane region" description="Helical" evidence="7">
    <location>
        <begin position="227"/>
        <end position="247"/>
    </location>
</feature>
<keyword evidence="4 7" id="KW-1133">Transmembrane helix</keyword>
<evidence type="ECO:0000256" key="2">
    <source>
        <dbReference type="ARBA" id="ARBA00022475"/>
    </source>
</evidence>
<feature type="transmembrane region" description="Helical" evidence="7">
    <location>
        <begin position="150"/>
        <end position="171"/>
    </location>
</feature>
<feature type="transmembrane region" description="Helical" evidence="7">
    <location>
        <begin position="976"/>
        <end position="993"/>
    </location>
</feature>
<dbReference type="CDD" id="cd06581">
    <property type="entry name" value="TM_PBP1_LivM_like"/>
    <property type="match status" value="1"/>
</dbReference>
<sequence length="1369" mass="152461">MSRAALTRDSWDSIPVGLKFAFLAFFDASLGLRYESGIFSLLIHGDPLWILQFFEYVISSMYILYWLLNNLQGWFKAIAFVSSPILILLIFAFCLEQLFVGQEGTASPTFNLASTLFSGFYWGAAYLAIAAGLTLTYKVQRFGNFAQAEIMLFGAYVGFTMMWSPFFYTLVNDKKVLNIDVSKDEVLTWDLLFWACVTGFVLTGLLGVLIDRLIYSRFRKNHAIPQTMMIASLGVAMILRGILYIRYGASQHLFVPDIDWRLSTSRHEFPGDKWWWPSILSQTARLRFGERTIEKSHDDMDKTACIEEGKPDNFSSSWDVESEICNVTEYLPFYEIQDSTYYLQYTKAALIIGVFASVVLLLIVLNMTRLGRQMRAVADNPDLAASSGINVERVHMTCAFLSAGISGFGGVLFGMYVRVNPEVGLSILLPAFSVIVLGTLGSVRGVLIAAIIVGLVRSISEPILIGTGSVLDRPSYAAFGEAMPYMFLIAVLMIMPKGLGDALENWQIERARNRQGSIFSLGNVCLFILLIICIWKSTLVFGLILWSIIIFWFYLLSHIKVGSSDTIPSLPELPYVGGQFRKFSSSQKLSIFVAAAFQIVLVSILDDRISGVGTAYYLVDFIFIILSVFGLVLLYSSIASYISDYSKIFGPSTGLSSEQKKQLLVLGLAGSVFVHLIDYLVAGSGTIYYLIDVIFLLLEASGLILVVITLFLSRLELMSFFNSFGTKVKSLPEVQKWAMIIGCVVFTAFVYFLDTVTSGSGIIYYIIDLVYLVFLLLGVAATLFTVIKSKAEIDHRLNLGFVLIAGLLLYFEDMIEPGLVRDTESKMYVKEIAYLFLILSFNDVRRLIFSIPSRVRDGIDQNEPFRNLKEGVLTNVNPYVFLFGIILFLYVPFGQIKMLGFFFILYSINPFTDFVSEKAGRLQSNFWNAIMPPSKAQYGRSSERGSWVTFAFFLVLLIYVAWWLPSVTNFTKSMQLSRIIVLVCAFSILAFSLNLHTGITGMTNFGVIFFAGIGAITMGILTVPEDRPGGQGWSPIFGIFNGDFTSGILAAVIVSGLAGWLLAYPTARLRMDYFAIVTISLGEIVRISMRAEPLLRAGTGTTAIGIQLYDLPLEHWWVSTMDDSVGEWFNLGQAAPYTVLLAAIALLSFFLVWTLAEMMLASPWGRILRAIREDEEVTMHHGHNVFRHKAMSLAVGGAIAGFGGGIWAWLNMSVLDDFISPVKSTFLIWAAFIVGGRANNRGMVIGAFIIVLTEFVFNLMVVARGDIDNQFHDSVAGIDEFFAWLILEVIGSVNSDISITEIFGTLNPDKLQMNLVYLKLVMIGLVILVSLMLSEKGLLPEVPKRPENPGSHPFSQDNAEKVDFKGREK</sequence>
<dbReference type="InterPro" id="IPR001851">
    <property type="entry name" value="ABC_transp_permease"/>
</dbReference>
<feature type="region of interest" description="Disordered" evidence="6">
    <location>
        <begin position="1341"/>
        <end position="1369"/>
    </location>
</feature>
<feature type="transmembrane region" description="Helical" evidence="7">
    <location>
        <begin position="945"/>
        <end position="964"/>
    </location>
</feature>
<feature type="transmembrane region" description="Helical" evidence="7">
    <location>
        <begin position="398"/>
        <end position="417"/>
    </location>
</feature>
<organism evidence="8">
    <name type="scientific">marine metagenome</name>
    <dbReference type="NCBI Taxonomy" id="408172"/>
    <lineage>
        <taxon>unclassified sequences</taxon>
        <taxon>metagenomes</taxon>
        <taxon>ecological metagenomes</taxon>
    </lineage>
</organism>
<feature type="transmembrane region" description="Helical" evidence="7">
    <location>
        <begin position="1134"/>
        <end position="1156"/>
    </location>
</feature>
<feature type="transmembrane region" description="Helical" evidence="7">
    <location>
        <begin position="663"/>
        <end position="681"/>
    </location>
</feature>
<evidence type="ECO:0008006" key="9">
    <source>
        <dbReference type="Google" id="ProtNLM"/>
    </source>
</evidence>
<feature type="transmembrane region" description="Helical" evidence="7">
    <location>
        <begin position="1071"/>
        <end position="1089"/>
    </location>
</feature>
<evidence type="ECO:0000256" key="5">
    <source>
        <dbReference type="ARBA" id="ARBA00023136"/>
    </source>
</evidence>
<comment type="subcellular location">
    <subcellularLocation>
        <location evidence="1">Cell membrane</location>
        <topology evidence="1">Multi-pass membrane protein</topology>
    </subcellularLocation>
</comment>
<name>A0A381N1S8_9ZZZZ</name>